<organism evidence="2">
    <name type="scientific">freshwater metagenome</name>
    <dbReference type="NCBI Taxonomy" id="449393"/>
    <lineage>
        <taxon>unclassified sequences</taxon>
        <taxon>metagenomes</taxon>
        <taxon>ecological metagenomes</taxon>
    </lineage>
</organism>
<evidence type="ECO:0000256" key="1">
    <source>
        <dbReference type="SAM" id="MobiDB-lite"/>
    </source>
</evidence>
<evidence type="ECO:0000313" key="2">
    <source>
        <dbReference type="EMBL" id="CAB4615756.1"/>
    </source>
</evidence>
<reference evidence="2" key="1">
    <citation type="submission" date="2020-05" db="EMBL/GenBank/DDBJ databases">
        <authorList>
            <person name="Chiriac C."/>
            <person name="Salcher M."/>
            <person name="Ghai R."/>
            <person name="Kavagutti S V."/>
        </authorList>
    </citation>
    <scope>NUCLEOTIDE SEQUENCE</scope>
</reference>
<dbReference type="Pfam" id="PF13826">
    <property type="entry name" value="Monooxy_af470-like"/>
    <property type="match status" value="1"/>
</dbReference>
<dbReference type="InterPro" id="IPR025444">
    <property type="entry name" value="Monooxy_af470"/>
</dbReference>
<feature type="region of interest" description="Disordered" evidence="1">
    <location>
        <begin position="149"/>
        <end position="170"/>
    </location>
</feature>
<proteinExistence type="predicted"/>
<accession>A0A6J6HRV0</accession>
<dbReference type="AlphaFoldDB" id="A0A6J6HRV0"/>
<gene>
    <name evidence="2" type="ORF">UFOPK1874_00711</name>
</gene>
<sequence length="170" mass="19045">MSRVNKGRFTADAGADGKVLFLIGMRFNRIWQVWKWLPVFIAMPRMLVELQKNRDLGLIGKPSTYLSGKTVLVWQYWESFEKLDAYSKMKDAAHLPAWRAFNRRVRDNGSVGIFHETIVLSDSTVETVYGNMPTMGLAMVTGLVPAGKRGQTSKARMTGDASTAPAVEPY</sequence>
<name>A0A6J6HRV0_9ZZZZ</name>
<protein>
    <submittedName>
        <fullName evidence="2">Unannotated protein</fullName>
    </submittedName>
</protein>
<dbReference type="EMBL" id="CAEZUX010000068">
    <property type="protein sequence ID" value="CAB4615756.1"/>
    <property type="molecule type" value="Genomic_DNA"/>
</dbReference>